<dbReference type="STRING" id="288705.RSal33209_1754"/>
<gene>
    <name evidence="2" type="ordered locus">RSal33209_1754</name>
</gene>
<dbReference type="eggNOG" id="COG1112">
    <property type="taxonomic scope" value="Bacteria"/>
</dbReference>
<evidence type="ECO:0000313" key="3">
    <source>
        <dbReference type="Proteomes" id="UP000002007"/>
    </source>
</evidence>
<evidence type="ECO:0000313" key="2">
    <source>
        <dbReference type="EMBL" id="ABY23489.1"/>
    </source>
</evidence>
<keyword evidence="2" id="KW-0067">ATP-binding</keyword>
<dbReference type="EMBL" id="CP000910">
    <property type="protein sequence ID" value="ABY23489.1"/>
    <property type="molecule type" value="Genomic_DNA"/>
</dbReference>
<protein>
    <submittedName>
        <fullName evidence="2">DNA helicase</fullName>
    </submittedName>
</protein>
<feature type="region of interest" description="Disordered" evidence="1">
    <location>
        <begin position="1327"/>
        <end position="1385"/>
    </location>
</feature>
<sequence>MPVWSRLQRAARGESSSKVVDGAELDAPSEGEQTVDPAVTEARLAKKAAKSVKRVAEKKLENNKVEKKGHVSDIVSQPEGSEQLRVWLDALEPFQGPDTLLDFDPKGVGCIDLTHAHPSGLAQLLASRKTRLSTLIRDPGQLNAALHAARALRGKIHELGSDRGVDVGYLAAGTVGWGTSSTGVHHQVSAPVMLISISLSARAGQDDYELQLTAQATINPALVRLLQKHYGISFDPQAVARLAYNTARFEPGPVLEHLRILTATIPGVNVEHHLLVGSFADLKDNLADPALRSGEGLVPELLQAISAEDGFQEAPAAIEAKRFTPLDERAPADEFHILDADQEQQLALDAIRAGESLVISAPPGTGQTQTALNAIAALAFDGKNVLVLGERRSTLNELAQRFAALSLDSVVLQLSEHSSPQQLKSQLVRAIVRNEKAAEPRLGTLHSTLASHRHQLIDHVASLHGVRPRWGGSPYQAMQSLAELTSIQPAPATTVRLKRSVLDAIKDRAELGGRLRRAAELGSFSRSATRSAWYGSRLVTRKETEEAHALAVELLEKLPAFAAKMDEVADYAQIRHGDSFARWGEQLELLVAVRESLDKFMPDIFDRPVTDLISATASVTWRRDRNLDMPSMQRSRLRRVAREYVRPGVHIDDLHESLLLVQDQRQEWSDFATSQRHPAVPSGLVELRNRYHELAGELLKLGAALERTAAGGSLELVEHKSLVRRLKALADDKATLENLPERTLLEESMREHGLGELLDDLAAREVQPAQTRAELELAWWQSALEAMISGDDYLAMSDGESLRRLEAEYRLADQAHIVSGPARLRWSLAAKWRELVAGRGRETEFLRNVLKDGRVNLDLLEAHAGALIDQLVPVWTASPFIAPTVLPQGKRFDAVVLLDAESMSVQSALPSLSRARQVIAFGDNQLLSPAPFSIAVTAGAPKRASRPLISVFDALSRVRPKIQLRRSYRSLDENLSNQLSQDFYGNGLQLLPYGKAVTELDQAVQVEYLADGTGLPSSDGEGVESVAAEVNRVVDLVFESARVHPRSSLAVITASARHAARVAEAVRLNVANHPDLQEFFAGGDEPFRIVHLDRAPGLVRDRIIFSLGFGRTPHGRALHNFGPLSAPDGRGKFALAMTRAREHLSVLSCFKPEDLDTSRLNYGARDFYQLLARELGGTQISATNASRIAPSDRALEDDPLVADLADRLRARDARVWYNYDGLIDIVAAADPVRYLGVSDAEVPTPVAVESDGSRRYRTMSVRERSRLRPQLLEQRGWRYMPLWTIEVFTDPSACADRIGGYLGLDRALNTADLAALLGDQPLPKIAPTNLDQDVSMNLPKPSEPSKEGAPVLPQRAAEDEPRSWGERENQDHDEWLREQRPPHWG</sequence>
<evidence type="ECO:0000256" key="1">
    <source>
        <dbReference type="SAM" id="MobiDB-lite"/>
    </source>
</evidence>
<dbReference type="Pfam" id="PF13195">
    <property type="entry name" value="DUF4011"/>
    <property type="match status" value="1"/>
</dbReference>
<keyword evidence="2" id="KW-0378">Hydrolase</keyword>
<dbReference type="KEGG" id="rsa:RSal33209_1754"/>
<dbReference type="InterPro" id="IPR025103">
    <property type="entry name" value="DUF4011"/>
</dbReference>
<dbReference type="GO" id="GO:0004386">
    <property type="term" value="F:helicase activity"/>
    <property type="evidence" value="ECO:0007669"/>
    <property type="project" value="UniProtKB-KW"/>
</dbReference>
<dbReference type="SUPFAM" id="SSF52540">
    <property type="entry name" value="P-loop containing nucleoside triphosphate hydrolases"/>
    <property type="match status" value="1"/>
</dbReference>
<dbReference type="HOGENOM" id="CLU_000788_1_0_11"/>
<keyword evidence="3" id="KW-1185">Reference proteome</keyword>
<dbReference type="Gene3D" id="3.40.50.300">
    <property type="entry name" value="P-loop containing nucleotide triphosphate hydrolases"/>
    <property type="match status" value="1"/>
</dbReference>
<name>A9WMZ2_RENSM</name>
<accession>A9WMZ2</accession>
<dbReference type="InterPro" id="IPR027417">
    <property type="entry name" value="P-loop_NTPase"/>
</dbReference>
<keyword evidence="2" id="KW-0547">Nucleotide-binding</keyword>
<organism evidence="2 3">
    <name type="scientific">Renibacterium salmoninarum (strain ATCC 33209 / DSM 20767 / JCM 11484 / NBRC 15589 / NCIMB 2235)</name>
    <dbReference type="NCBI Taxonomy" id="288705"/>
    <lineage>
        <taxon>Bacteria</taxon>
        <taxon>Bacillati</taxon>
        <taxon>Actinomycetota</taxon>
        <taxon>Actinomycetes</taxon>
        <taxon>Micrococcales</taxon>
        <taxon>Micrococcaceae</taxon>
        <taxon>Renibacterium</taxon>
    </lineage>
</organism>
<keyword evidence="2" id="KW-0347">Helicase</keyword>
<feature type="region of interest" description="Disordered" evidence="1">
    <location>
        <begin position="1"/>
        <end position="40"/>
    </location>
</feature>
<dbReference type="Proteomes" id="UP000002007">
    <property type="component" value="Chromosome"/>
</dbReference>
<feature type="compositionally biased region" description="Basic and acidic residues" evidence="1">
    <location>
        <begin position="1356"/>
        <end position="1385"/>
    </location>
</feature>
<reference evidence="3" key="1">
    <citation type="journal article" date="2008" name="J. Bacteriol.">
        <title>Genome sequence of the fish pathogen Renibacterium salmoninarum suggests reductive evolution away from an environmental Arthrobacter ancestor.</title>
        <authorList>
            <person name="Wiens G.D."/>
            <person name="Rockey D.D."/>
            <person name="Wu Z."/>
            <person name="Chang J."/>
            <person name="Levy R."/>
            <person name="Crane S."/>
            <person name="Chen D.S."/>
            <person name="Capri G.R."/>
            <person name="Burnett J.R."/>
            <person name="Sudheesh P.S."/>
            <person name="Schipma M.J."/>
            <person name="Burd H."/>
            <person name="Bhattacharyya A."/>
            <person name="Rhodes L.D."/>
            <person name="Kaul R."/>
            <person name="Strom M.S."/>
        </authorList>
    </citation>
    <scope>NUCLEOTIDE SEQUENCE [LARGE SCALE GENOMIC DNA]</scope>
    <source>
        <strain evidence="3">ATCC 33209 / DSM 20767 / JCM 11484 / NBRC 15589 / NCIMB 2235</strain>
    </source>
</reference>
<dbReference type="eggNOG" id="COG1198">
    <property type="taxonomic scope" value="Bacteria"/>
</dbReference>
<proteinExistence type="predicted"/>
<dbReference type="RefSeq" id="WP_012245161.1">
    <property type="nucleotide sequence ID" value="NC_010168.1"/>
</dbReference>